<feature type="compositionally biased region" description="Acidic residues" evidence="1">
    <location>
        <begin position="90"/>
        <end position="105"/>
    </location>
</feature>
<reference evidence="2 3" key="1">
    <citation type="submission" date="2022-11" db="EMBL/GenBank/DDBJ databases">
        <title>Whole genome sequence of Eschrichtius robustus ER-17-0199.</title>
        <authorList>
            <person name="Bruniche-Olsen A."/>
            <person name="Black A.N."/>
            <person name="Fields C.J."/>
            <person name="Walden K."/>
            <person name="Dewoody J.A."/>
        </authorList>
    </citation>
    <scope>NUCLEOTIDE SEQUENCE [LARGE SCALE GENOMIC DNA]</scope>
    <source>
        <strain evidence="2">ER-17-0199</strain>
        <tissue evidence="2">Blubber</tissue>
    </source>
</reference>
<name>A0AB34GE89_ESCRO</name>
<dbReference type="AlphaFoldDB" id="A0AB34GE89"/>
<feature type="region of interest" description="Disordered" evidence="1">
    <location>
        <begin position="50"/>
        <end position="143"/>
    </location>
</feature>
<protein>
    <submittedName>
        <fullName evidence="2">Uncharacterized protein</fullName>
    </submittedName>
</protein>
<organism evidence="2 3">
    <name type="scientific">Eschrichtius robustus</name>
    <name type="common">California gray whale</name>
    <name type="synonym">Eschrichtius gibbosus</name>
    <dbReference type="NCBI Taxonomy" id="9764"/>
    <lineage>
        <taxon>Eukaryota</taxon>
        <taxon>Metazoa</taxon>
        <taxon>Chordata</taxon>
        <taxon>Craniata</taxon>
        <taxon>Vertebrata</taxon>
        <taxon>Euteleostomi</taxon>
        <taxon>Mammalia</taxon>
        <taxon>Eutheria</taxon>
        <taxon>Laurasiatheria</taxon>
        <taxon>Artiodactyla</taxon>
        <taxon>Whippomorpha</taxon>
        <taxon>Cetacea</taxon>
        <taxon>Mysticeti</taxon>
        <taxon>Eschrichtiidae</taxon>
        <taxon>Eschrichtius</taxon>
    </lineage>
</organism>
<dbReference type="PANTHER" id="PTHR24417:SF8">
    <property type="entry name" value="SERINE_THREONINE-PROTEIN KINASE LMTK2"/>
    <property type="match status" value="1"/>
</dbReference>
<evidence type="ECO:0000313" key="2">
    <source>
        <dbReference type="EMBL" id="KAJ8778301.1"/>
    </source>
</evidence>
<accession>A0AB34GE89</accession>
<gene>
    <name evidence="2" type="ORF">J1605_013705</name>
</gene>
<keyword evidence="3" id="KW-1185">Reference proteome</keyword>
<comment type="caution">
    <text evidence="2">The sequence shown here is derived from an EMBL/GenBank/DDBJ whole genome shotgun (WGS) entry which is preliminary data.</text>
</comment>
<dbReference type="EMBL" id="JAIQCJ010002246">
    <property type="protein sequence ID" value="KAJ8778301.1"/>
    <property type="molecule type" value="Genomic_DNA"/>
</dbReference>
<evidence type="ECO:0000313" key="3">
    <source>
        <dbReference type="Proteomes" id="UP001159641"/>
    </source>
</evidence>
<dbReference type="GO" id="GO:0004672">
    <property type="term" value="F:protein kinase activity"/>
    <property type="evidence" value="ECO:0007669"/>
    <property type="project" value="TreeGrafter"/>
</dbReference>
<proteinExistence type="predicted"/>
<dbReference type="PANTHER" id="PTHR24417">
    <property type="entry name" value="SERINE/THREONINE-PROTEIN KINASE LMTK1"/>
    <property type="match status" value="1"/>
</dbReference>
<sequence>MDSAPVEAPAWATEGLHSCDDFALGGDDVLVASEDRAGLHKTKIQGMRMKETPTKELGHCGGEACGPELSSPTPSPGSPYPSRCMNSESSTDEEGGGFEWDDDFSPDPFMSKTTSHLLSSKPSLQTSKYFSPPPPPRSTEPSWPHVAPYSRFSITPASIASFSLTHLTDSDVEQGGEEGAEPGEGRLPGNGMLSRCWQRRLYKSLRRAHSLDSVLRGLVAHLRAPSLPCWAGWPCGCSTTFLLRSPFFLLAPNPHLPSFPPEEQLFRKLML</sequence>
<evidence type="ECO:0000256" key="1">
    <source>
        <dbReference type="SAM" id="MobiDB-lite"/>
    </source>
</evidence>
<feature type="compositionally biased region" description="Polar residues" evidence="1">
    <location>
        <begin position="111"/>
        <end position="129"/>
    </location>
</feature>
<dbReference type="Proteomes" id="UP001159641">
    <property type="component" value="Unassembled WGS sequence"/>
</dbReference>